<accession>A0A3A4A2R0</accession>
<comment type="caution">
    <text evidence="3">The sequence shown here is derived from an EMBL/GenBank/DDBJ whole genome shotgun (WGS) entry which is preliminary data.</text>
</comment>
<keyword evidence="4" id="KW-1185">Reference proteome</keyword>
<dbReference type="Proteomes" id="UP000265768">
    <property type="component" value="Unassembled WGS sequence"/>
</dbReference>
<name>A0A3A4A2R0_9ACTN</name>
<dbReference type="EMBL" id="QZEY01000020">
    <property type="protein sequence ID" value="RJL23026.1"/>
    <property type="molecule type" value="Genomic_DNA"/>
</dbReference>
<dbReference type="PANTHER" id="PTHR34473:SF3">
    <property type="entry name" value="TRANSMEMBRANE PROTEIN-RELATED"/>
    <property type="match status" value="1"/>
</dbReference>
<keyword evidence="1" id="KW-0472">Membrane</keyword>
<evidence type="ECO:0000313" key="3">
    <source>
        <dbReference type="EMBL" id="RJL23026.1"/>
    </source>
</evidence>
<dbReference type="InterPro" id="IPR005182">
    <property type="entry name" value="YdbS-like_PH"/>
</dbReference>
<protein>
    <submittedName>
        <fullName evidence="3">PH domain-containing protein</fullName>
    </submittedName>
</protein>
<evidence type="ECO:0000313" key="4">
    <source>
        <dbReference type="Proteomes" id="UP000265768"/>
    </source>
</evidence>
<dbReference type="Pfam" id="PF03703">
    <property type="entry name" value="bPH_2"/>
    <property type="match status" value="1"/>
</dbReference>
<dbReference type="RefSeq" id="WP_119930724.1">
    <property type="nucleotide sequence ID" value="NZ_QZEY01000020.1"/>
</dbReference>
<keyword evidence="1" id="KW-1133">Transmembrane helix</keyword>
<dbReference type="OrthoDB" id="3730669at2"/>
<gene>
    <name evidence="3" type="ORF">D5H75_34170</name>
</gene>
<dbReference type="AlphaFoldDB" id="A0A3A4A2R0"/>
<organism evidence="3 4">
    <name type="scientific">Bailinhaonella thermotolerans</name>
    <dbReference type="NCBI Taxonomy" id="1070861"/>
    <lineage>
        <taxon>Bacteria</taxon>
        <taxon>Bacillati</taxon>
        <taxon>Actinomycetota</taxon>
        <taxon>Actinomycetes</taxon>
        <taxon>Streptosporangiales</taxon>
        <taxon>Streptosporangiaceae</taxon>
        <taxon>Bailinhaonella</taxon>
    </lineage>
</organism>
<sequence>MQNLDSLRPPRHPVDPRAVRWWTAQALVWTVPPVLLLAAGALIFAPARPWLLAALAVVAIPSALYVAFMPRARYRVHRWEVTDDAVYTSAGWIWQRWRVVPMSRVQTVDTVRGPLQRAFGLSGLVVTTASSAGAVRVQGLDHRLGADLAEQLTEIAHAHPGDAT</sequence>
<dbReference type="PANTHER" id="PTHR34473">
    <property type="entry name" value="UPF0699 TRANSMEMBRANE PROTEIN YDBS"/>
    <property type="match status" value="1"/>
</dbReference>
<feature type="transmembrane region" description="Helical" evidence="1">
    <location>
        <begin position="50"/>
        <end position="68"/>
    </location>
</feature>
<reference evidence="3 4" key="1">
    <citation type="submission" date="2018-09" db="EMBL/GenBank/DDBJ databases">
        <title>YIM 75507 draft genome.</title>
        <authorList>
            <person name="Tang S."/>
            <person name="Feng Y."/>
        </authorList>
    </citation>
    <scope>NUCLEOTIDE SEQUENCE [LARGE SCALE GENOMIC DNA]</scope>
    <source>
        <strain evidence="3 4">YIM 75507</strain>
    </source>
</reference>
<evidence type="ECO:0000259" key="2">
    <source>
        <dbReference type="Pfam" id="PF03703"/>
    </source>
</evidence>
<feature type="transmembrane region" description="Helical" evidence="1">
    <location>
        <begin position="21"/>
        <end position="44"/>
    </location>
</feature>
<proteinExistence type="predicted"/>
<feature type="domain" description="YdbS-like PH" evidence="2">
    <location>
        <begin position="74"/>
        <end position="151"/>
    </location>
</feature>
<keyword evidence="1" id="KW-0812">Transmembrane</keyword>
<evidence type="ECO:0000256" key="1">
    <source>
        <dbReference type="SAM" id="Phobius"/>
    </source>
</evidence>